<evidence type="ECO:0000256" key="1">
    <source>
        <dbReference type="ARBA" id="ARBA00004651"/>
    </source>
</evidence>
<dbReference type="InterPro" id="IPR003370">
    <property type="entry name" value="Chromate_transpt"/>
</dbReference>
<evidence type="ECO:0000313" key="9">
    <source>
        <dbReference type="Proteomes" id="UP001370348"/>
    </source>
</evidence>
<evidence type="ECO:0000256" key="3">
    <source>
        <dbReference type="ARBA" id="ARBA00022475"/>
    </source>
</evidence>
<evidence type="ECO:0000256" key="7">
    <source>
        <dbReference type="SAM" id="Phobius"/>
    </source>
</evidence>
<dbReference type="Proteomes" id="UP001370348">
    <property type="component" value="Chromosome"/>
</dbReference>
<dbReference type="PANTHER" id="PTHR43663">
    <property type="entry name" value="CHROMATE TRANSPORT PROTEIN-RELATED"/>
    <property type="match status" value="1"/>
</dbReference>
<dbReference type="RefSeq" id="WP_394824860.1">
    <property type="nucleotide sequence ID" value="NZ_CP089984.1"/>
</dbReference>
<dbReference type="Pfam" id="PF02417">
    <property type="entry name" value="Chromate_transp"/>
    <property type="match status" value="1"/>
</dbReference>
<evidence type="ECO:0000256" key="2">
    <source>
        <dbReference type="ARBA" id="ARBA00005262"/>
    </source>
</evidence>
<keyword evidence="3" id="KW-1003">Cell membrane</keyword>
<feature type="transmembrane region" description="Helical" evidence="7">
    <location>
        <begin position="79"/>
        <end position="101"/>
    </location>
</feature>
<gene>
    <name evidence="8" type="ORF">LZC94_46375</name>
</gene>
<feature type="transmembrane region" description="Helical" evidence="7">
    <location>
        <begin position="113"/>
        <end position="133"/>
    </location>
</feature>
<keyword evidence="4 7" id="KW-0812">Transmembrane</keyword>
<keyword evidence="9" id="KW-1185">Reference proteome</keyword>
<accession>A0ABZ2LY08</accession>
<proteinExistence type="inferred from homology"/>
<evidence type="ECO:0000313" key="8">
    <source>
        <dbReference type="EMBL" id="WXB15235.1"/>
    </source>
</evidence>
<evidence type="ECO:0000256" key="4">
    <source>
        <dbReference type="ARBA" id="ARBA00022692"/>
    </source>
</evidence>
<keyword evidence="6 7" id="KW-0472">Membrane</keyword>
<organism evidence="8 9">
    <name type="scientific">Pendulispora albinea</name>
    <dbReference type="NCBI Taxonomy" id="2741071"/>
    <lineage>
        <taxon>Bacteria</taxon>
        <taxon>Pseudomonadati</taxon>
        <taxon>Myxococcota</taxon>
        <taxon>Myxococcia</taxon>
        <taxon>Myxococcales</taxon>
        <taxon>Sorangiineae</taxon>
        <taxon>Pendulisporaceae</taxon>
        <taxon>Pendulispora</taxon>
    </lineage>
</organism>
<protein>
    <submittedName>
        <fullName evidence="8">Chromate transporter</fullName>
    </submittedName>
</protein>
<sequence length="196" mass="20524">MTNPSLKNIAAMFTRYANLTFGGGSTTIAVLQHQIVTRRKWISDLDFQFAYALSRVTPGTSLLAFCTAIGWLTRRWTGAVVALGAASVPCSVIVLATTYFYEAWHHNEAVRAGLSGALAAAVAVMVNTAWVIAAPHLRAAPVKGLIIAPAAMALVELHSFSPFEVLLLAGGAGALWPAPSAHAAPPRHAAPSAEAP</sequence>
<comment type="similarity">
    <text evidence="2">Belongs to the chromate ion transporter (CHR) (TC 2.A.51) family.</text>
</comment>
<dbReference type="InterPro" id="IPR052518">
    <property type="entry name" value="CHR_Transporter"/>
</dbReference>
<evidence type="ECO:0000256" key="5">
    <source>
        <dbReference type="ARBA" id="ARBA00022989"/>
    </source>
</evidence>
<keyword evidence="5 7" id="KW-1133">Transmembrane helix</keyword>
<feature type="transmembrane region" description="Helical" evidence="7">
    <location>
        <begin position="49"/>
        <end position="72"/>
    </location>
</feature>
<comment type="subcellular location">
    <subcellularLocation>
        <location evidence="1">Cell membrane</location>
        <topology evidence="1">Multi-pass membrane protein</topology>
    </subcellularLocation>
</comment>
<dbReference type="PANTHER" id="PTHR43663:SF1">
    <property type="entry name" value="CHROMATE TRANSPORTER"/>
    <property type="match status" value="1"/>
</dbReference>
<reference evidence="8 9" key="1">
    <citation type="submission" date="2021-12" db="EMBL/GenBank/DDBJ databases">
        <title>Discovery of the Pendulisporaceae a myxobacterial family with distinct sporulation behavior and unique specialized metabolism.</title>
        <authorList>
            <person name="Garcia R."/>
            <person name="Popoff A."/>
            <person name="Bader C.D."/>
            <person name="Loehr J."/>
            <person name="Walesch S."/>
            <person name="Walt C."/>
            <person name="Boldt J."/>
            <person name="Bunk B."/>
            <person name="Haeckl F.J.F.P.J."/>
            <person name="Gunesch A.P."/>
            <person name="Birkelbach J."/>
            <person name="Nuebel U."/>
            <person name="Pietschmann T."/>
            <person name="Bach T."/>
            <person name="Mueller R."/>
        </authorList>
    </citation>
    <scope>NUCLEOTIDE SEQUENCE [LARGE SCALE GENOMIC DNA]</scope>
    <source>
        <strain evidence="8 9">MSr11954</strain>
    </source>
</reference>
<name>A0ABZ2LY08_9BACT</name>
<evidence type="ECO:0000256" key="6">
    <source>
        <dbReference type="ARBA" id="ARBA00023136"/>
    </source>
</evidence>
<dbReference type="EMBL" id="CP089984">
    <property type="protein sequence ID" value="WXB15235.1"/>
    <property type="molecule type" value="Genomic_DNA"/>
</dbReference>